<dbReference type="RefSeq" id="WP_311705668.1">
    <property type="nucleotide sequence ID" value="NZ_JAVREL010000010.1"/>
</dbReference>
<keyword evidence="2" id="KW-1185">Reference proteome</keyword>
<dbReference type="Proteomes" id="UP001183246">
    <property type="component" value="Unassembled WGS sequence"/>
</dbReference>
<dbReference type="PROSITE" id="PS51318">
    <property type="entry name" value="TAT"/>
    <property type="match status" value="1"/>
</dbReference>
<accession>A0ABU2MSU9</accession>
<gene>
    <name evidence="1" type="ORF">RM590_18240</name>
</gene>
<reference evidence="2" key="1">
    <citation type="submission" date="2023-07" db="EMBL/GenBank/DDBJ databases">
        <title>30 novel species of actinomycetes from the DSMZ collection.</title>
        <authorList>
            <person name="Nouioui I."/>
        </authorList>
    </citation>
    <scope>NUCLEOTIDE SEQUENCE [LARGE SCALE GENOMIC DNA]</scope>
    <source>
        <strain evidence="2">DSM 44938</strain>
    </source>
</reference>
<dbReference type="Pfam" id="PF07485">
    <property type="entry name" value="DUF1529"/>
    <property type="match status" value="2"/>
</dbReference>
<evidence type="ECO:0000313" key="1">
    <source>
        <dbReference type="EMBL" id="MDT0344536.1"/>
    </source>
</evidence>
<dbReference type="EMBL" id="JAVREL010000010">
    <property type="protein sequence ID" value="MDT0344536.1"/>
    <property type="molecule type" value="Genomic_DNA"/>
</dbReference>
<dbReference type="InterPro" id="IPR011094">
    <property type="entry name" value="Uncharacterised_LppY/LpqO"/>
</dbReference>
<organism evidence="1 2">
    <name type="scientific">Streptomyces litchfieldiae</name>
    <dbReference type="NCBI Taxonomy" id="3075543"/>
    <lineage>
        <taxon>Bacteria</taxon>
        <taxon>Bacillati</taxon>
        <taxon>Actinomycetota</taxon>
        <taxon>Actinomycetes</taxon>
        <taxon>Kitasatosporales</taxon>
        <taxon>Streptomycetaceae</taxon>
        <taxon>Streptomyces</taxon>
    </lineage>
</organism>
<name>A0ABU2MSU9_9ACTN</name>
<protein>
    <submittedName>
        <fullName evidence="1">DUF1259 domain-containing protein</fullName>
    </submittedName>
</protein>
<proteinExistence type="predicted"/>
<comment type="caution">
    <text evidence="1">The sequence shown here is derived from an EMBL/GenBank/DDBJ whole genome shotgun (WGS) entry which is preliminary data.</text>
</comment>
<dbReference type="InterPro" id="IPR006311">
    <property type="entry name" value="TAT_signal"/>
</dbReference>
<evidence type="ECO:0000313" key="2">
    <source>
        <dbReference type="Proteomes" id="UP001183246"/>
    </source>
</evidence>
<sequence>MNEKHESALRAPTAPARRNLLAAAVLAPALAGAGTVAGAGAAHAAAPRAGGGEPVRPVITDPSDWADVGAALGRPGSMLRGLIYRTPFLRHDLRVVSEGIAISPALAVGSYVAFVRYADGSTMAMGDLTVTENELQAVTAALQEHHIGQTAIHKHLLSQRPALWWTHIHGHGADPVALATGIRAAIDRTGTPPPPEPPPARGIDLDTAGMEEALGSPGTIDGGVFKIVFLRRETVVEAGLELPRGLGATTAFNFQPLGGGRAALNGDFAMTAGEVQDVLTLLSRNRIGVVTLHNHMLREEPRLFFVHLWAVGDGVELARALRPAVDVTNVVPPG</sequence>